<dbReference type="EMBL" id="JARK01001361">
    <property type="protein sequence ID" value="EYC19232.1"/>
    <property type="molecule type" value="Genomic_DNA"/>
</dbReference>
<evidence type="ECO:0000256" key="5">
    <source>
        <dbReference type="ARBA" id="ARBA00022473"/>
    </source>
</evidence>
<feature type="transmembrane region" description="Helical" evidence="28">
    <location>
        <begin position="448"/>
        <end position="469"/>
    </location>
</feature>
<dbReference type="SMART" id="SM00004">
    <property type="entry name" value="NL"/>
    <property type="match status" value="3"/>
</dbReference>
<evidence type="ECO:0000256" key="28">
    <source>
        <dbReference type="SAM" id="Phobius"/>
    </source>
</evidence>
<feature type="disulfide bond" evidence="26">
    <location>
        <begin position="93"/>
        <end position="102"/>
    </location>
</feature>
<evidence type="ECO:0000256" key="20">
    <source>
        <dbReference type="ARBA" id="ARBA00023157"/>
    </source>
</evidence>
<dbReference type="AlphaFoldDB" id="A0A016UWU0"/>
<dbReference type="Gene3D" id="3.30.70.3310">
    <property type="match status" value="1"/>
</dbReference>
<dbReference type="SUPFAM" id="SSF48403">
    <property type="entry name" value="Ankyrin repeat"/>
    <property type="match status" value="1"/>
</dbReference>
<evidence type="ECO:0008006" key="34">
    <source>
        <dbReference type="Google" id="ProtNLM"/>
    </source>
</evidence>
<evidence type="ECO:0000256" key="14">
    <source>
        <dbReference type="ARBA" id="ARBA00022837"/>
    </source>
</evidence>
<dbReference type="SMART" id="SM00181">
    <property type="entry name" value="EGF"/>
    <property type="match status" value="4"/>
</dbReference>
<dbReference type="GO" id="GO:0007411">
    <property type="term" value="P:axon guidance"/>
    <property type="evidence" value="ECO:0007669"/>
    <property type="project" value="TreeGrafter"/>
</dbReference>
<evidence type="ECO:0000256" key="15">
    <source>
        <dbReference type="ARBA" id="ARBA00022976"/>
    </source>
</evidence>
<comment type="subcellular location">
    <subcellularLocation>
        <location evidence="2">Cell membrane</location>
        <topology evidence="2">Single-pass type I membrane protein</topology>
    </subcellularLocation>
    <subcellularLocation>
        <location evidence="3">Cytoplasm</location>
    </subcellularLocation>
    <subcellularLocation>
        <location evidence="1">Nucleus</location>
    </subcellularLocation>
    <subcellularLocation>
        <location evidence="4">Secreted</location>
    </subcellularLocation>
</comment>
<evidence type="ECO:0000256" key="26">
    <source>
        <dbReference type="PROSITE-ProRule" id="PRU00076"/>
    </source>
</evidence>
<keyword evidence="23" id="KW-0325">Glycoprotein</keyword>
<dbReference type="PANTHER" id="PTHR45836">
    <property type="entry name" value="SLIT HOMOLOG"/>
    <property type="match status" value="1"/>
</dbReference>
<keyword evidence="12" id="KW-0677">Repeat</keyword>
<reference evidence="33" key="1">
    <citation type="journal article" date="2015" name="Nat. Genet.">
        <title>The genome and transcriptome of the zoonotic hookworm Ancylostoma ceylanicum identify infection-specific gene families.</title>
        <authorList>
            <person name="Schwarz E.M."/>
            <person name="Hu Y."/>
            <person name="Antoshechkin I."/>
            <person name="Miller M.M."/>
            <person name="Sternberg P.W."/>
            <person name="Aroian R.V."/>
        </authorList>
    </citation>
    <scope>NUCLEOTIDE SEQUENCE</scope>
    <source>
        <strain evidence="33">HY135</strain>
    </source>
</reference>
<dbReference type="PANTHER" id="PTHR45836:SF23">
    <property type="entry name" value="NEUROGENIC LOCUS NOTCH HOMOLOG PROTEIN 1"/>
    <property type="match status" value="1"/>
</dbReference>
<dbReference type="CDD" id="cd00054">
    <property type="entry name" value="EGF_CA"/>
    <property type="match status" value="3"/>
</dbReference>
<organism evidence="32 33">
    <name type="scientific">Ancylostoma ceylanicum</name>
    <dbReference type="NCBI Taxonomy" id="53326"/>
    <lineage>
        <taxon>Eukaryota</taxon>
        <taxon>Metazoa</taxon>
        <taxon>Ecdysozoa</taxon>
        <taxon>Nematoda</taxon>
        <taxon>Chromadorea</taxon>
        <taxon>Rhabditida</taxon>
        <taxon>Rhabditina</taxon>
        <taxon>Rhabditomorpha</taxon>
        <taxon>Strongyloidea</taxon>
        <taxon>Ancylostomatidae</taxon>
        <taxon>Ancylostomatinae</taxon>
        <taxon>Ancylostoma</taxon>
    </lineage>
</organism>
<dbReference type="InterPro" id="IPR036770">
    <property type="entry name" value="Ankyrin_rpt-contain_sf"/>
</dbReference>
<evidence type="ECO:0000256" key="13">
    <source>
        <dbReference type="ARBA" id="ARBA00022782"/>
    </source>
</evidence>
<dbReference type="PROSITE" id="PS50258">
    <property type="entry name" value="LNR"/>
    <property type="match status" value="2"/>
</dbReference>
<keyword evidence="7" id="KW-0963">Cytoplasm</keyword>
<dbReference type="Proteomes" id="UP000024635">
    <property type="component" value="Unassembled WGS sequence"/>
</dbReference>
<keyword evidence="14" id="KW-0106">Calcium</keyword>
<dbReference type="GO" id="GO:0005576">
    <property type="term" value="C:extracellular region"/>
    <property type="evidence" value="ECO:0007669"/>
    <property type="project" value="UniProtKB-SubCell"/>
</dbReference>
<dbReference type="GO" id="GO:0040024">
    <property type="term" value="P:dauer larval development"/>
    <property type="evidence" value="ECO:0007669"/>
    <property type="project" value="UniProtKB-ARBA"/>
</dbReference>
<dbReference type="Pfam" id="PF00008">
    <property type="entry name" value="EGF"/>
    <property type="match status" value="2"/>
</dbReference>
<evidence type="ECO:0000313" key="33">
    <source>
        <dbReference type="Proteomes" id="UP000024635"/>
    </source>
</evidence>
<evidence type="ECO:0000256" key="11">
    <source>
        <dbReference type="ARBA" id="ARBA00022729"/>
    </source>
</evidence>
<name>A0A016UWU0_9BILA</name>
<dbReference type="Pfam" id="PF00066">
    <property type="entry name" value="Notch"/>
    <property type="match status" value="3"/>
</dbReference>
<keyword evidence="13" id="KW-0221">Differentiation</keyword>
<comment type="caution">
    <text evidence="32">The sequence shown here is derived from an EMBL/GenBank/DDBJ whole genome shotgun (WGS) entry which is preliminary data.</text>
</comment>
<evidence type="ECO:0000256" key="27">
    <source>
        <dbReference type="SAM" id="MobiDB-lite"/>
    </source>
</evidence>
<dbReference type="Pfam" id="PF00023">
    <property type="entry name" value="Ank"/>
    <property type="match status" value="1"/>
</dbReference>
<dbReference type="GO" id="GO:0043235">
    <property type="term" value="C:receptor complex"/>
    <property type="evidence" value="ECO:0007669"/>
    <property type="project" value="TreeGrafter"/>
</dbReference>
<keyword evidence="33" id="KW-1185">Reference proteome</keyword>
<feature type="signal peptide" evidence="29">
    <location>
        <begin position="1"/>
        <end position="21"/>
    </location>
</feature>
<dbReference type="SMART" id="SM00179">
    <property type="entry name" value="EGF_CA"/>
    <property type="match status" value="4"/>
</dbReference>
<keyword evidence="8" id="KW-0964">Secreted</keyword>
<keyword evidence="17" id="KW-0805">Transcription regulation</keyword>
<feature type="disulfide bond" evidence="26">
    <location>
        <begin position="131"/>
        <end position="140"/>
    </location>
</feature>
<dbReference type="InterPro" id="IPR000800">
    <property type="entry name" value="Notch_dom"/>
</dbReference>
<dbReference type="Gene3D" id="3.30.300.320">
    <property type="match status" value="1"/>
</dbReference>
<keyword evidence="10 28" id="KW-0812">Transmembrane</keyword>
<dbReference type="GO" id="GO:0061629">
    <property type="term" value="F:RNA polymerase II-specific DNA-binding transcription factor binding"/>
    <property type="evidence" value="ECO:0007669"/>
    <property type="project" value="UniProtKB-ARBA"/>
</dbReference>
<evidence type="ECO:0000256" key="3">
    <source>
        <dbReference type="ARBA" id="ARBA00004496"/>
    </source>
</evidence>
<feature type="domain" description="LNR" evidence="31">
    <location>
        <begin position="276"/>
        <end position="312"/>
    </location>
</feature>
<dbReference type="STRING" id="53326.A0A016UWU0"/>
<dbReference type="FunFam" id="2.10.25.10:FF:000125">
    <property type="entry name" value="Neurogenic locus notch protein-like"/>
    <property type="match status" value="1"/>
</dbReference>
<dbReference type="GO" id="GO:0009986">
    <property type="term" value="C:cell surface"/>
    <property type="evidence" value="ECO:0007669"/>
    <property type="project" value="TreeGrafter"/>
</dbReference>
<proteinExistence type="predicted"/>
<dbReference type="InterPro" id="IPR010660">
    <property type="entry name" value="Notch_NOD_dom"/>
</dbReference>
<dbReference type="GO" id="GO:0001708">
    <property type="term" value="P:cell fate specification"/>
    <property type="evidence" value="ECO:0007669"/>
    <property type="project" value="UniProtKB-ARBA"/>
</dbReference>
<evidence type="ECO:0000256" key="24">
    <source>
        <dbReference type="ARBA" id="ARBA00023242"/>
    </source>
</evidence>
<evidence type="ECO:0000259" key="31">
    <source>
        <dbReference type="PROSITE" id="PS50258"/>
    </source>
</evidence>
<keyword evidence="24" id="KW-0539">Nucleus</keyword>
<accession>A0A016UWU0</accession>
<keyword evidence="22" id="KW-0804">Transcription</keyword>
<keyword evidence="11 29" id="KW-0732">Signal</keyword>
<dbReference type="SUPFAM" id="SSF90193">
    <property type="entry name" value="Notch domain"/>
    <property type="match status" value="3"/>
</dbReference>
<keyword evidence="19 28" id="KW-0472">Membrane</keyword>
<dbReference type="InterPro" id="IPR002110">
    <property type="entry name" value="Ankyrin_rpt"/>
</dbReference>
<evidence type="ECO:0000256" key="9">
    <source>
        <dbReference type="ARBA" id="ARBA00022536"/>
    </source>
</evidence>
<evidence type="ECO:0000256" key="8">
    <source>
        <dbReference type="ARBA" id="ARBA00022525"/>
    </source>
</evidence>
<keyword evidence="21" id="KW-0010">Activator</keyword>
<evidence type="ECO:0000313" key="32">
    <source>
        <dbReference type="EMBL" id="EYC19232.1"/>
    </source>
</evidence>
<keyword evidence="16 28" id="KW-1133">Transmembrane helix</keyword>
<protein>
    <recommendedName>
        <fullName evidence="34">EGF-like domain protein</fullName>
    </recommendedName>
</protein>
<dbReference type="GO" id="GO:0005509">
    <property type="term" value="F:calcium ion binding"/>
    <property type="evidence" value="ECO:0007669"/>
    <property type="project" value="InterPro"/>
</dbReference>
<dbReference type="FunFam" id="2.10.25.10:FF:000425">
    <property type="entry name" value="Eyes shut homolog"/>
    <property type="match status" value="1"/>
</dbReference>
<feature type="domain" description="EGF-like" evidence="30">
    <location>
        <begin position="64"/>
        <end position="103"/>
    </location>
</feature>
<dbReference type="SMART" id="SM00248">
    <property type="entry name" value="ANK"/>
    <property type="match status" value="6"/>
</dbReference>
<keyword evidence="5" id="KW-0217">Developmental protein</keyword>
<dbReference type="PROSITE" id="PS00022">
    <property type="entry name" value="EGF_1"/>
    <property type="match status" value="4"/>
</dbReference>
<gene>
    <name evidence="32" type="primary">Acey_s0025.g1253</name>
    <name evidence="32" type="ORF">Y032_0025g1253</name>
</gene>
<feature type="repeat" description="ANK" evidence="25">
    <location>
        <begin position="731"/>
        <end position="763"/>
    </location>
</feature>
<evidence type="ECO:0000256" key="29">
    <source>
        <dbReference type="SAM" id="SignalP"/>
    </source>
</evidence>
<evidence type="ECO:0000256" key="16">
    <source>
        <dbReference type="ARBA" id="ARBA00022989"/>
    </source>
</evidence>
<comment type="caution">
    <text evidence="26">Lacks conserved residue(s) required for the propagation of feature annotation.</text>
</comment>
<feature type="disulfide bond" evidence="26">
    <location>
        <begin position="169"/>
        <end position="178"/>
    </location>
</feature>
<evidence type="ECO:0000256" key="23">
    <source>
        <dbReference type="ARBA" id="ARBA00023180"/>
    </source>
</evidence>
<keyword evidence="9 26" id="KW-0245">EGF-like domain</keyword>
<evidence type="ECO:0000256" key="19">
    <source>
        <dbReference type="ARBA" id="ARBA00023136"/>
    </source>
</evidence>
<dbReference type="GO" id="GO:0007219">
    <property type="term" value="P:Notch signaling pathway"/>
    <property type="evidence" value="ECO:0007669"/>
    <property type="project" value="UniProtKB-KW"/>
</dbReference>
<dbReference type="GO" id="GO:0090575">
    <property type="term" value="C:RNA polymerase II transcription regulator complex"/>
    <property type="evidence" value="ECO:0007669"/>
    <property type="project" value="UniProtKB-ARBA"/>
</dbReference>
<dbReference type="FunFam" id="3.30.300.320:FF:000001">
    <property type="entry name" value="Neurogenic locus notch 1"/>
    <property type="match status" value="1"/>
</dbReference>
<dbReference type="PROSITE" id="PS50026">
    <property type="entry name" value="EGF_3"/>
    <property type="match status" value="3"/>
</dbReference>
<feature type="repeat" description="ANK" evidence="25">
    <location>
        <begin position="764"/>
        <end position="796"/>
    </location>
</feature>
<dbReference type="OrthoDB" id="283575at2759"/>
<dbReference type="PROSITE" id="PS50088">
    <property type="entry name" value="ANK_REPEAT"/>
    <property type="match status" value="3"/>
</dbReference>
<dbReference type="PRINTS" id="PR01452">
    <property type="entry name" value="LNOTCHREPEAT"/>
</dbReference>
<keyword evidence="6" id="KW-1003">Cell membrane</keyword>
<evidence type="ECO:0000256" key="18">
    <source>
        <dbReference type="ARBA" id="ARBA00023043"/>
    </source>
</evidence>
<evidence type="ECO:0000256" key="12">
    <source>
        <dbReference type="ARBA" id="ARBA00022737"/>
    </source>
</evidence>
<feature type="repeat" description="ANK" evidence="25">
    <location>
        <begin position="621"/>
        <end position="653"/>
    </location>
</feature>
<dbReference type="InterPro" id="IPR051355">
    <property type="entry name" value="Notch/Slit_guidance"/>
</dbReference>
<evidence type="ECO:0000256" key="2">
    <source>
        <dbReference type="ARBA" id="ARBA00004251"/>
    </source>
</evidence>
<dbReference type="Pfam" id="PF06816">
    <property type="entry name" value="NOD"/>
    <property type="match status" value="1"/>
</dbReference>
<dbReference type="GO" id="GO:0005886">
    <property type="term" value="C:plasma membrane"/>
    <property type="evidence" value="ECO:0007669"/>
    <property type="project" value="UniProtKB-SubCell"/>
</dbReference>
<evidence type="ECO:0000256" key="4">
    <source>
        <dbReference type="ARBA" id="ARBA00004613"/>
    </source>
</evidence>
<feature type="domain" description="EGF-like" evidence="30">
    <location>
        <begin position="143"/>
        <end position="179"/>
    </location>
</feature>
<keyword evidence="20 26" id="KW-1015">Disulfide bond</keyword>
<evidence type="ECO:0000256" key="1">
    <source>
        <dbReference type="ARBA" id="ARBA00004123"/>
    </source>
</evidence>
<dbReference type="InterPro" id="IPR001881">
    <property type="entry name" value="EGF-like_Ca-bd_dom"/>
</dbReference>
<dbReference type="InterPro" id="IPR018097">
    <property type="entry name" value="EGF_Ca-bd_CS"/>
</dbReference>
<keyword evidence="18 25" id="KW-0040">ANK repeat</keyword>
<evidence type="ECO:0000256" key="25">
    <source>
        <dbReference type="PROSITE-ProRule" id="PRU00023"/>
    </source>
</evidence>
<evidence type="ECO:0000256" key="6">
    <source>
        <dbReference type="ARBA" id="ARBA00022475"/>
    </source>
</evidence>
<dbReference type="Gene3D" id="1.25.40.20">
    <property type="entry name" value="Ankyrin repeat-containing domain"/>
    <property type="match status" value="1"/>
</dbReference>
<evidence type="ECO:0000256" key="17">
    <source>
        <dbReference type="ARBA" id="ARBA00023015"/>
    </source>
</evidence>
<evidence type="ECO:0000256" key="21">
    <source>
        <dbReference type="ARBA" id="ARBA00023159"/>
    </source>
</evidence>
<feature type="compositionally biased region" description="Polar residues" evidence="27">
    <location>
        <begin position="867"/>
        <end position="885"/>
    </location>
</feature>
<dbReference type="PROSITE" id="PS01187">
    <property type="entry name" value="EGF_CA"/>
    <property type="match status" value="1"/>
</dbReference>
<dbReference type="PROSITE" id="PS50297">
    <property type="entry name" value="ANK_REP_REGION"/>
    <property type="match status" value="3"/>
</dbReference>
<dbReference type="SMART" id="SM01338">
    <property type="entry name" value="NOD"/>
    <property type="match status" value="1"/>
</dbReference>
<evidence type="ECO:0000256" key="22">
    <source>
        <dbReference type="ARBA" id="ARBA00023163"/>
    </source>
</evidence>
<feature type="chain" id="PRO_5001492781" description="EGF-like domain protein" evidence="29">
    <location>
        <begin position="22"/>
        <end position="1010"/>
    </location>
</feature>
<evidence type="ECO:0000256" key="7">
    <source>
        <dbReference type="ARBA" id="ARBA00022490"/>
    </source>
</evidence>
<dbReference type="InterPro" id="IPR000742">
    <property type="entry name" value="EGF"/>
</dbReference>
<dbReference type="PROSITE" id="PS01186">
    <property type="entry name" value="EGF_2"/>
    <property type="match status" value="2"/>
</dbReference>
<dbReference type="InterPro" id="IPR000152">
    <property type="entry name" value="EGF-type_Asp/Asn_hydroxyl_site"/>
</dbReference>
<keyword evidence="15" id="KW-0914">Notch signaling pathway</keyword>
<dbReference type="PRINTS" id="PR00010">
    <property type="entry name" value="EGFBLOOD"/>
</dbReference>
<dbReference type="GO" id="GO:0005737">
    <property type="term" value="C:cytoplasm"/>
    <property type="evidence" value="ECO:0007669"/>
    <property type="project" value="UniProtKB-SubCell"/>
</dbReference>
<dbReference type="GO" id="GO:0022611">
    <property type="term" value="P:dormancy process"/>
    <property type="evidence" value="ECO:0007669"/>
    <property type="project" value="UniProtKB-ARBA"/>
</dbReference>
<sequence>MNQWILRAVLLLSVCLNSATAVDYDEPCYPYACEFGECIPEGSSFRCECRKDHVGETCNIWRSPLVNCDVDGPFKCFNGGICNTTKNSFTCICPPNFTGFFCEEDVDECETSPCQNGGTCVNRPGSFYCMCPPGFKGETCSESVEVCSAGTCQNGGTCIDSVDGYVCQCSPGFLGSRCERTNGIIRASNGKTRKDPNKCAGCVQKAGNGKCDEECNVPECSYDGNDCLVKDPFARCPNSSFCALMFKNGVCDEVCNNEACLFDGFDCMAKEPVCPESISAYCKKHKSDGICDEQCNQERCDFDGGDCQGISNKILSGELSVVVLADPSYFVANAPRFLRSLSKMLRAGVRIKRDQKGLMIFVWKDEKIGQRVEIDKLEVASDARRTDKRGVIVWIEVDVTGCVEECFSDVEVVASFIEAGREKLTDMNMTIYSADAKRPRNGRTSFDVSLLILLACITVMIVIAILFIVHERPSRKRKVIENAPVWVPPTELENEKSNGYTENNWQRRVILESAKRRRIDHSELKLLEEQLTPRGPKVPRVFVLPKAKKIEPLPSRLHIEAASANPISIPIAAEDVNQRGPNGRTPVMVLVRNTTKTEEQIIEDLTRLRSAGADLNLWDDYDDTALHVAVSSDRSPLVRKLLQLGASPVIRDHKNSTCLHLAARMCSLDMVKALLEIEEMKMEVDAVDDDNRTALMLVATHDRVDAKIAEALCAAGAKVNYDGDNTLNTWTGRTALHFAAKYDNAQMVAFLLGRNANKDCQDHECCTPLHLAASEGHEGPVKELIKAGASVMLRNDKSQTPYDTALVNNHAGVAALLASGDNLRVQLYSNNGEIFASSTPPGFKCAKLLMARHSRSARVHAASRASPKSTQSTPTRHPQNASSPHNVLATTHSMGSMFCSPQFSSTTPRSMDHQYTSPRHMQPIVYSAPQTVSKVPESAFHSPQYDTRPLYFEAEKSATAHSSYMDSGFGTFTDGSAYDHNGHWSMSSEPMNRSVLSPHERFVCNEGYIV</sequence>
<dbReference type="InterPro" id="IPR035993">
    <property type="entry name" value="Notch-like_dom_sf"/>
</dbReference>
<dbReference type="Pfam" id="PF12661">
    <property type="entry name" value="hEGF"/>
    <property type="match status" value="1"/>
</dbReference>
<evidence type="ECO:0000256" key="10">
    <source>
        <dbReference type="ARBA" id="ARBA00022692"/>
    </source>
</evidence>
<dbReference type="InterPro" id="IPR013032">
    <property type="entry name" value="EGF-like_CS"/>
</dbReference>
<feature type="region of interest" description="Disordered" evidence="27">
    <location>
        <begin position="856"/>
        <end position="885"/>
    </location>
</feature>
<feature type="domain" description="LNR" evidence="31">
    <location>
        <begin position="236"/>
        <end position="274"/>
    </location>
</feature>
<dbReference type="Gene3D" id="2.10.25.10">
    <property type="entry name" value="Laminin"/>
    <property type="match status" value="3"/>
</dbReference>
<evidence type="ECO:0000259" key="30">
    <source>
        <dbReference type="PROSITE" id="PS50026"/>
    </source>
</evidence>
<feature type="domain" description="EGF-like" evidence="30">
    <location>
        <begin position="105"/>
        <end position="141"/>
    </location>
</feature>
<dbReference type="SUPFAM" id="SSF57196">
    <property type="entry name" value="EGF/Laminin"/>
    <property type="match status" value="3"/>
</dbReference>
<dbReference type="PROSITE" id="PS00010">
    <property type="entry name" value="ASX_HYDROXYL"/>
    <property type="match status" value="2"/>
</dbReference>
<dbReference type="Pfam" id="PF12796">
    <property type="entry name" value="Ank_2"/>
    <property type="match status" value="2"/>
</dbReference>